<evidence type="ECO:0000256" key="2">
    <source>
        <dbReference type="ARBA" id="ARBA00006720"/>
    </source>
</evidence>
<evidence type="ECO:0000256" key="1">
    <source>
        <dbReference type="ARBA" id="ARBA00004637"/>
    </source>
</evidence>
<keyword evidence="4" id="KW-0653">Protein transport</keyword>
<evidence type="ECO:0000256" key="4">
    <source>
        <dbReference type="ARBA" id="ARBA00022927"/>
    </source>
</evidence>
<reference evidence="10" key="1">
    <citation type="journal article" date="2014" name="Genome Announc.">
        <title>Genome sequence of the yeast Cyberlindnera fabianii (Hansenula fabianii).</title>
        <authorList>
            <person name="Freel K.C."/>
            <person name="Sarilar V."/>
            <person name="Neuveglise C."/>
            <person name="Devillers H."/>
            <person name="Friedrich A."/>
            <person name="Schacherer J."/>
        </authorList>
    </citation>
    <scope>NUCLEOTIDE SEQUENCE</scope>
    <source>
        <strain evidence="10">YJS4271</strain>
    </source>
</reference>
<dbReference type="InterPro" id="IPR004217">
    <property type="entry name" value="Tim10-like"/>
</dbReference>
<dbReference type="Pfam" id="PF02953">
    <property type="entry name" value="zf-Tim10_DDP"/>
    <property type="match status" value="1"/>
</dbReference>
<keyword evidence="3" id="KW-0999">Mitochondrion inner membrane</keyword>
<dbReference type="Gene3D" id="1.10.287.810">
    <property type="entry name" value="Mitochondrial import inner membrane translocase subunit tim13 like domains"/>
    <property type="match status" value="1"/>
</dbReference>
<keyword evidence="4" id="KW-0813">Transport</keyword>
<evidence type="ECO:0000256" key="8">
    <source>
        <dbReference type="SAM" id="Phobius"/>
    </source>
</evidence>
<name>A0A061ASX8_CYBFA</name>
<evidence type="ECO:0000256" key="6">
    <source>
        <dbReference type="ARBA" id="ARBA00023136"/>
    </source>
</evidence>
<evidence type="ECO:0000259" key="9">
    <source>
        <dbReference type="Pfam" id="PF02953"/>
    </source>
</evidence>
<feature type="transmembrane region" description="Helical" evidence="8">
    <location>
        <begin position="20"/>
        <end position="41"/>
    </location>
</feature>
<dbReference type="GO" id="GO:0005743">
    <property type="term" value="C:mitochondrial inner membrane"/>
    <property type="evidence" value="ECO:0007669"/>
    <property type="project" value="UniProtKB-SubCell"/>
</dbReference>
<comment type="subcellular location">
    <subcellularLocation>
        <location evidence="1">Mitochondrion inner membrane</location>
        <topology evidence="1">Peripheral membrane protein</topology>
    </subcellularLocation>
</comment>
<dbReference type="AlphaFoldDB" id="A0A061ASX8"/>
<keyword evidence="5" id="KW-0811">Translocation</keyword>
<evidence type="ECO:0000256" key="3">
    <source>
        <dbReference type="ARBA" id="ARBA00022792"/>
    </source>
</evidence>
<dbReference type="InterPro" id="IPR035427">
    <property type="entry name" value="Tim10-like_dom_sf"/>
</dbReference>
<protein>
    <submittedName>
        <fullName evidence="10">CYFA0S05e03202g1_1</fullName>
    </submittedName>
</protein>
<evidence type="ECO:0000256" key="7">
    <source>
        <dbReference type="ARBA" id="ARBA00023157"/>
    </source>
</evidence>
<proteinExistence type="inferred from homology"/>
<keyword evidence="3" id="KW-0496">Mitochondrion</keyword>
<feature type="domain" description="Tim10-like" evidence="9">
    <location>
        <begin position="86"/>
        <end position="114"/>
    </location>
</feature>
<sequence length="127" mass="13558">MSTTHDHASGTPVHHQNHDFSIPMTALIIQISSFAIFLSCLSPHLPLHIFSKMAFGGLFGGSSSSTPVTSTTVGSSSQVKDQLKAQIGQELAVANATELVNKMTENCFELCQKAPYGTSDDVSDFVE</sequence>
<dbReference type="OrthoDB" id="3979450at2759"/>
<accession>A0A061ASX8</accession>
<comment type="similarity">
    <text evidence="2">Belongs to the small Tim family.</text>
</comment>
<keyword evidence="6 8" id="KW-0472">Membrane</keyword>
<dbReference type="EMBL" id="LK052890">
    <property type="protein sequence ID" value="CDR40681.1"/>
    <property type="molecule type" value="Genomic_DNA"/>
</dbReference>
<dbReference type="GO" id="GO:0015031">
    <property type="term" value="P:protein transport"/>
    <property type="evidence" value="ECO:0007669"/>
    <property type="project" value="UniProtKB-KW"/>
</dbReference>
<keyword evidence="8" id="KW-1133">Transmembrane helix</keyword>
<organism evidence="10">
    <name type="scientific">Cyberlindnera fabianii</name>
    <name type="common">Yeast</name>
    <name type="synonym">Hansenula fabianii</name>
    <dbReference type="NCBI Taxonomy" id="36022"/>
    <lineage>
        <taxon>Eukaryota</taxon>
        <taxon>Fungi</taxon>
        <taxon>Dikarya</taxon>
        <taxon>Ascomycota</taxon>
        <taxon>Saccharomycotina</taxon>
        <taxon>Saccharomycetes</taxon>
        <taxon>Phaffomycetales</taxon>
        <taxon>Phaffomycetaceae</taxon>
        <taxon>Cyberlindnera</taxon>
    </lineage>
</organism>
<keyword evidence="8" id="KW-0812">Transmembrane</keyword>
<evidence type="ECO:0000256" key="5">
    <source>
        <dbReference type="ARBA" id="ARBA00023010"/>
    </source>
</evidence>
<keyword evidence="7" id="KW-1015">Disulfide bond</keyword>
<evidence type="ECO:0000313" key="10">
    <source>
        <dbReference type="EMBL" id="CDR40681.1"/>
    </source>
</evidence>
<gene>
    <name evidence="10" type="ORF">CYFA0S_05e03202g</name>
</gene>